<evidence type="ECO:0000313" key="1">
    <source>
        <dbReference type="EMBL" id="TWA76509.1"/>
    </source>
</evidence>
<comment type="caution">
    <text evidence="1">The sequence shown here is derived from an EMBL/GenBank/DDBJ whole genome shotgun (WGS) entry which is preliminary data.</text>
</comment>
<evidence type="ECO:0000313" key="2">
    <source>
        <dbReference type="Proteomes" id="UP000318529"/>
    </source>
</evidence>
<sequence length="70" mass="7360">MPAAPHGSADVAPSISASALIGRMSRLNNDEGIIVQLDYALSNGPVRRSVVPATLAIRLPARVKRVALWA</sequence>
<dbReference type="AlphaFoldDB" id="A0A560BVJ1"/>
<name>A0A560BVJ1_AZOBR</name>
<accession>A0A560BVJ1</accession>
<organism evidence="1 2">
    <name type="scientific">Azospirillum brasilense</name>
    <dbReference type="NCBI Taxonomy" id="192"/>
    <lineage>
        <taxon>Bacteria</taxon>
        <taxon>Pseudomonadati</taxon>
        <taxon>Pseudomonadota</taxon>
        <taxon>Alphaproteobacteria</taxon>
        <taxon>Rhodospirillales</taxon>
        <taxon>Azospirillaceae</taxon>
        <taxon>Azospirillum</taxon>
    </lineage>
</organism>
<dbReference type="EMBL" id="VITH01000018">
    <property type="protein sequence ID" value="TWA76509.1"/>
    <property type="molecule type" value="Genomic_DNA"/>
</dbReference>
<gene>
    <name evidence="1" type="ORF">FBZ83_11848</name>
</gene>
<protein>
    <submittedName>
        <fullName evidence="1">Uncharacterized protein</fullName>
    </submittedName>
</protein>
<proteinExistence type="predicted"/>
<dbReference type="Proteomes" id="UP000318529">
    <property type="component" value="Unassembled WGS sequence"/>
</dbReference>
<reference evidence="1 2" key="1">
    <citation type="submission" date="2019-06" db="EMBL/GenBank/DDBJ databases">
        <title>Genomic Encyclopedia of Type Strains, Phase IV (KMG-V): Genome sequencing to study the core and pangenomes of soil and plant-associated prokaryotes.</title>
        <authorList>
            <person name="Whitman W."/>
        </authorList>
    </citation>
    <scope>NUCLEOTIDE SEQUENCE [LARGE SCALE GENOMIC DNA]</scope>
    <source>
        <strain evidence="1 2">BR 11650</strain>
    </source>
</reference>